<evidence type="ECO:0000256" key="1">
    <source>
        <dbReference type="SAM" id="MobiDB-lite"/>
    </source>
</evidence>
<feature type="region of interest" description="Disordered" evidence="1">
    <location>
        <begin position="1"/>
        <end position="47"/>
    </location>
</feature>
<comment type="caution">
    <text evidence="2">The sequence shown here is derived from an EMBL/GenBank/DDBJ whole genome shotgun (WGS) entry which is preliminary data.</text>
</comment>
<organism evidence="2 3">
    <name type="scientific">Chionoecetes opilio</name>
    <name type="common">Atlantic snow crab</name>
    <name type="synonym">Cancer opilio</name>
    <dbReference type="NCBI Taxonomy" id="41210"/>
    <lineage>
        <taxon>Eukaryota</taxon>
        <taxon>Metazoa</taxon>
        <taxon>Ecdysozoa</taxon>
        <taxon>Arthropoda</taxon>
        <taxon>Crustacea</taxon>
        <taxon>Multicrustacea</taxon>
        <taxon>Malacostraca</taxon>
        <taxon>Eumalacostraca</taxon>
        <taxon>Eucarida</taxon>
        <taxon>Decapoda</taxon>
        <taxon>Pleocyemata</taxon>
        <taxon>Brachyura</taxon>
        <taxon>Eubrachyura</taxon>
        <taxon>Majoidea</taxon>
        <taxon>Majidae</taxon>
        <taxon>Chionoecetes</taxon>
    </lineage>
</organism>
<protein>
    <submittedName>
        <fullName evidence="2">Uncharacterized protein</fullName>
    </submittedName>
</protein>
<feature type="compositionally biased region" description="Basic residues" evidence="1">
    <location>
        <begin position="29"/>
        <end position="39"/>
    </location>
</feature>
<accession>A0A8J5CT38</accession>
<gene>
    <name evidence="2" type="ORF">GWK47_051688</name>
</gene>
<name>A0A8J5CT38_CHIOP</name>
<dbReference type="Proteomes" id="UP000770661">
    <property type="component" value="Unassembled WGS sequence"/>
</dbReference>
<dbReference type="EMBL" id="JACEEZ010015441">
    <property type="protein sequence ID" value="KAG0718847.1"/>
    <property type="molecule type" value="Genomic_DNA"/>
</dbReference>
<proteinExistence type="predicted"/>
<reference evidence="2" key="1">
    <citation type="submission" date="2020-07" db="EMBL/GenBank/DDBJ databases">
        <title>The High-quality genome of the commercially important snow crab, Chionoecetes opilio.</title>
        <authorList>
            <person name="Jeong J.-H."/>
            <person name="Ryu S."/>
        </authorList>
    </citation>
    <scope>NUCLEOTIDE SEQUENCE</scope>
    <source>
        <strain evidence="2">MADBK_172401_WGS</strain>
        <tissue evidence="2">Digestive gland</tissue>
    </source>
</reference>
<sequence>MPHSNGRAKFHSPRPSSGGELSPSDRSVKHASNHPHKTRQSVASHRLSPDVTVAPILPLTLTRPLLAPLPQESCCYPCLHFAASTTADCPEPFKDNTSASNHPRISKHPTNSRLLLVPHFNPRHRSRTPAPRPRNEAPTLSISVDQFRMFGKELALGTATSTL</sequence>
<dbReference type="AlphaFoldDB" id="A0A8J5CT38"/>
<evidence type="ECO:0000313" key="3">
    <source>
        <dbReference type="Proteomes" id="UP000770661"/>
    </source>
</evidence>
<feature type="compositionally biased region" description="Basic residues" evidence="1">
    <location>
        <begin position="1"/>
        <end position="12"/>
    </location>
</feature>
<keyword evidence="3" id="KW-1185">Reference proteome</keyword>
<evidence type="ECO:0000313" key="2">
    <source>
        <dbReference type="EMBL" id="KAG0718847.1"/>
    </source>
</evidence>